<evidence type="ECO:0000313" key="2">
    <source>
        <dbReference type="EMBL" id="KAG2311687.1"/>
    </source>
</evidence>
<dbReference type="Proteomes" id="UP000886595">
    <property type="component" value="Unassembled WGS sequence"/>
</dbReference>
<comment type="caution">
    <text evidence="2">The sequence shown here is derived from an EMBL/GenBank/DDBJ whole genome shotgun (WGS) entry which is preliminary data.</text>
</comment>
<feature type="region of interest" description="Disordered" evidence="1">
    <location>
        <begin position="63"/>
        <end position="111"/>
    </location>
</feature>
<evidence type="ECO:0000313" key="3">
    <source>
        <dbReference type="Proteomes" id="UP000886595"/>
    </source>
</evidence>
<sequence length="271" mass="30055">MKQGDSSVREYNSSFLAAGLLDNHDQRMLVNMYRDGLKEDIRVALGSTEFSTIDDIMQAALDIEEGGRSSSSDSEKRPKKKPRTEMQPEDGHSGEEPYGDKDTSKMKQGDSSVREYNASFAAAGLTNNPDQGMLVKMYLDGLKEDIRVALGSTEFSTIEDIMLAAIEIEEGPRSSSSDSSNESDGSDSSNESDESEKRQKKKPQTEFEPEDEQPDEDPYGDKDETDDGEGSTPNTRNESESESDSDVDLRDYQEYLQNNHLSCSESSEESD</sequence>
<feature type="compositionally biased region" description="Low complexity" evidence="1">
    <location>
        <begin position="174"/>
        <end position="189"/>
    </location>
</feature>
<feature type="compositionally biased region" description="Acidic residues" evidence="1">
    <location>
        <begin position="207"/>
        <end position="229"/>
    </location>
</feature>
<evidence type="ECO:0000256" key="1">
    <source>
        <dbReference type="SAM" id="MobiDB-lite"/>
    </source>
</evidence>
<keyword evidence="3" id="KW-1185">Reference proteome</keyword>
<feature type="compositionally biased region" description="Basic and acidic residues" evidence="1">
    <location>
        <begin position="83"/>
        <end position="108"/>
    </location>
</feature>
<protein>
    <submittedName>
        <fullName evidence="2">Uncharacterized protein</fullName>
    </submittedName>
</protein>
<reference evidence="2 3" key="1">
    <citation type="submission" date="2020-02" db="EMBL/GenBank/DDBJ databases">
        <authorList>
            <person name="Ma Q."/>
            <person name="Huang Y."/>
            <person name="Song X."/>
            <person name="Pei D."/>
        </authorList>
    </citation>
    <scope>NUCLEOTIDE SEQUENCE [LARGE SCALE GENOMIC DNA]</scope>
    <source>
        <strain evidence="2">Sxm20200214</strain>
        <tissue evidence="2">Leaf</tissue>
    </source>
</reference>
<organism evidence="2 3">
    <name type="scientific">Brassica carinata</name>
    <name type="common">Ethiopian mustard</name>
    <name type="synonym">Abyssinian cabbage</name>
    <dbReference type="NCBI Taxonomy" id="52824"/>
    <lineage>
        <taxon>Eukaryota</taxon>
        <taxon>Viridiplantae</taxon>
        <taxon>Streptophyta</taxon>
        <taxon>Embryophyta</taxon>
        <taxon>Tracheophyta</taxon>
        <taxon>Spermatophyta</taxon>
        <taxon>Magnoliopsida</taxon>
        <taxon>eudicotyledons</taxon>
        <taxon>Gunneridae</taxon>
        <taxon>Pentapetalae</taxon>
        <taxon>rosids</taxon>
        <taxon>malvids</taxon>
        <taxon>Brassicales</taxon>
        <taxon>Brassicaceae</taxon>
        <taxon>Brassiceae</taxon>
        <taxon>Brassica</taxon>
    </lineage>
</organism>
<dbReference type="AlphaFoldDB" id="A0A8X7VI75"/>
<feature type="compositionally biased region" description="Polar residues" evidence="1">
    <location>
        <begin position="255"/>
        <end position="265"/>
    </location>
</feature>
<feature type="region of interest" description="Disordered" evidence="1">
    <location>
        <begin position="169"/>
        <end position="271"/>
    </location>
</feature>
<name>A0A8X7VI75_BRACI</name>
<accession>A0A8X7VI75</accession>
<dbReference type="EMBL" id="JAAMPC010000005">
    <property type="protein sequence ID" value="KAG2311687.1"/>
    <property type="molecule type" value="Genomic_DNA"/>
</dbReference>
<proteinExistence type="predicted"/>
<gene>
    <name evidence="2" type="ORF">Bca52824_023244</name>
</gene>